<name>A0A258HQB3_9CAUL</name>
<dbReference type="Proteomes" id="UP000216147">
    <property type="component" value="Unassembled WGS sequence"/>
</dbReference>
<feature type="region of interest" description="Disordered" evidence="2">
    <location>
        <begin position="231"/>
        <end position="253"/>
    </location>
</feature>
<feature type="region of interest" description="Disordered" evidence="2">
    <location>
        <begin position="1"/>
        <end position="31"/>
    </location>
</feature>
<accession>A0A258HQB3</accession>
<evidence type="ECO:0000313" key="4">
    <source>
        <dbReference type="EMBL" id="OYX59200.1"/>
    </source>
</evidence>
<dbReference type="SUPFAM" id="SSF57997">
    <property type="entry name" value="Tropomyosin"/>
    <property type="match status" value="1"/>
</dbReference>
<dbReference type="EMBL" id="NCEQ01000001">
    <property type="protein sequence ID" value="OYX59200.1"/>
    <property type="molecule type" value="Genomic_DNA"/>
</dbReference>
<dbReference type="InterPro" id="IPR043652">
    <property type="entry name" value="CreS_CC"/>
</dbReference>
<evidence type="ECO:0000259" key="3">
    <source>
        <dbReference type="Pfam" id="PF19220"/>
    </source>
</evidence>
<feature type="coiled-coil region" evidence="1">
    <location>
        <begin position="99"/>
        <end position="189"/>
    </location>
</feature>
<proteinExistence type="predicted"/>
<keyword evidence="1" id="KW-0175">Coiled coil</keyword>
<feature type="domain" description="Crescentin coiled-coil" evidence="3">
    <location>
        <begin position="80"/>
        <end position="429"/>
    </location>
</feature>
<sequence length="446" mass="48172">MLSRIDRVLSRTGKSAQGVAPSIDERESGGDAAGVIGERFETIQDSLDQLSDMARRFGTFESLLAQLRDPLEAEFRSRRDGHVELINLRAASIDNGARLEAATVEVRKLADALSESEARAEDLAARLGEQTAASQEARVEADRLRSELSLATGKIEALEAAERVSGQRIKELEQDQEALRTQLKQAETLRTDSEAGRAQIQRDHALASEENTVLRRRVDEVSAEIAALARSSAASEGQLATERARSASEQSEAARALRTLENQTEAARAEIASLSSRLDTATARANGLEVLNTEQASRLSELQTGSHGTERKAEQLQVSLDRAMERIRGLEAETEETRQRLAGMEVARLAAVDRAETLAKAATTHEKAIARAEDRMLKIQAKLAAAQDEHHAKAQTMIQQAAALRAELEGARAEAAMSSAALDAARRERGGRPAPIEGGSVQAIVA</sequence>
<evidence type="ECO:0000256" key="2">
    <source>
        <dbReference type="SAM" id="MobiDB-lite"/>
    </source>
</evidence>
<protein>
    <recommendedName>
        <fullName evidence="3">Crescentin coiled-coil domain-containing protein</fullName>
    </recommendedName>
</protein>
<comment type="caution">
    <text evidence="4">The sequence shown here is derived from an EMBL/GenBank/DDBJ whole genome shotgun (WGS) entry which is preliminary data.</text>
</comment>
<dbReference type="AlphaFoldDB" id="A0A258HQB3"/>
<evidence type="ECO:0000256" key="1">
    <source>
        <dbReference type="SAM" id="Coils"/>
    </source>
</evidence>
<dbReference type="Pfam" id="PF19220">
    <property type="entry name" value="Rod_CreS"/>
    <property type="match status" value="1"/>
</dbReference>
<gene>
    <name evidence="4" type="ORF">B7Y86_01605</name>
</gene>
<evidence type="ECO:0000313" key="5">
    <source>
        <dbReference type="Proteomes" id="UP000216147"/>
    </source>
</evidence>
<reference evidence="4 5" key="1">
    <citation type="submission" date="2017-03" db="EMBL/GenBank/DDBJ databases">
        <title>Lifting the veil on microbial sulfur biogeochemistry in mining wastewaters.</title>
        <authorList>
            <person name="Kantor R.S."/>
            <person name="Colenbrander Nelson T."/>
            <person name="Marshall S."/>
            <person name="Bennett D."/>
            <person name="Apte S."/>
            <person name="Camacho D."/>
            <person name="Thomas B.C."/>
            <person name="Warren L.A."/>
            <person name="Banfield J.F."/>
        </authorList>
    </citation>
    <scope>NUCLEOTIDE SEQUENCE [LARGE SCALE GENOMIC DNA]</scope>
    <source>
        <strain evidence="4">32-68-21</strain>
    </source>
</reference>
<organism evidence="4 5">
    <name type="scientific">Brevundimonas subvibrioides</name>
    <dbReference type="NCBI Taxonomy" id="74313"/>
    <lineage>
        <taxon>Bacteria</taxon>
        <taxon>Pseudomonadati</taxon>
        <taxon>Pseudomonadota</taxon>
        <taxon>Alphaproteobacteria</taxon>
        <taxon>Caulobacterales</taxon>
        <taxon>Caulobacteraceae</taxon>
        <taxon>Brevundimonas</taxon>
    </lineage>
</organism>
<feature type="coiled-coil region" evidence="1">
    <location>
        <begin position="313"/>
        <end position="428"/>
    </location>
</feature>